<organism evidence="3 4">
    <name type="scientific">Micavibrio aeruginosavorus</name>
    <dbReference type="NCBI Taxonomy" id="349221"/>
    <lineage>
        <taxon>Bacteria</taxon>
        <taxon>Pseudomonadati</taxon>
        <taxon>Bdellovibrionota</taxon>
        <taxon>Bdellovibrionia</taxon>
        <taxon>Bdellovibrionales</taxon>
        <taxon>Pseudobdellovibrionaceae</taxon>
        <taxon>Micavibrio</taxon>
    </lineage>
</organism>
<dbReference type="Pfam" id="PF25989">
    <property type="entry name" value="YknX_C"/>
    <property type="match status" value="1"/>
</dbReference>
<dbReference type="PANTHER" id="PTHR30469">
    <property type="entry name" value="MULTIDRUG RESISTANCE PROTEIN MDTA"/>
    <property type="match status" value="1"/>
</dbReference>
<dbReference type="PANTHER" id="PTHR30469:SF15">
    <property type="entry name" value="HLYD FAMILY OF SECRETION PROTEINS"/>
    <property type="match status" value="1"/>
</dbReference>
<dbReference type="Gene3D" id="2.40.50.100">
    <property type="match status" value="1"/>
</dbReference>
<gene>
    <name evidence="3" type="ORF">DI586_11370</name>
</gene>
<dbReference type="Proteomes" id="UP000249739">
    <property type="component" value="Unassembled WGS sequence"/>
</dbReference>
<name>A0A2W5FFQ3_9BACT</name>
<dbReference type="AlphaFoldDB" id="A0A2W5FFQ3"/>
<reference evidence="3 4" key="1">
    <citation type="submission" date="2017-08" db="EMBL/GenBank/DDBJ databases">
        <title>Infants hospitalized years apart are colonized by the same room-sourced microbial strains.</title>
        <authorList>
            <person name="Brooks B."/>
            <person name="Olm M.R."/>
            <person name="Firek B.A."/>
            <person name="Baker R."/>
            <person name="Thomas B.C."/>
            <person name="Morowitz M.J."/>
            <person name="Banfield J.F."/>
        </authorList>
    </citation>
    <scope>NUCLEOTIDE SEQUENCE [LARGE SCALE GENOMIC DNA]</scope>
    <source>
        <strain evidence="3">S2_006_000_R2_64</strain>
    </source>
</reference>
<evidence type="ECO:0000259" key="2">
    <source>
        <dbReference type="Pfam" id="PF25989"/>
    </source>
</evidence>
<dbReference type="EMBL" id="QFOT01000196">
    <property type="protein sequence ID" value="PZP53124.1"/>
    <property type="molecule type" value="Genomic_DNA"/>
</dbReference>
<evidence type="ECO:0000313" key="4">
    <source>
        <dbReference type="Proteomes" id="UP000249739"/>
    </source>
</evidence>
<dbReference type="SUPFAM" id="SSF111369">
    <property type="entry name" value="HlyD-like secretion proteins"/>
    <property type="match status" value="1"/>
</dbReference>
<protein>
    <submittedName>
        <fullName evidence="3">Efflux RND transporter periplasmic adaptor subunit</fullName>
    </submittedName>
</protein>
<dbReference type="Gene3D" id="2.40.420.20">
    <property type="match status" value="1"/>
</dbReference>
<dbReference type="InterPro" id="IPR058637">
    <property type="entry name" value="YknX-like_C"/>
</dbReference>
<comment type="caution">
    <text evidence="3">The sequence shown here is derived from an EMBL/GenBank/DDBJ whole genome shotgun (WGS) entry which is preliminary data.</text>
</comment>
<accession>A0A2W5FFQ3</accession>
<dbReference type="GO" id="GO:0015562">
    <property type="term" value="F:efflux transmembrane transporter activity"/>
    <property type="evidence" value="ECO:0007669"/>
    <property type="project" value="TreeGrafter"/>
</dbReference>
<feature type="domain" description="YknX-like C-terminal permuted SH3-like" evidence="2">
    <location>
        <begin position="268"/>
        <end position="338"/>
    </location>
</feature>
<dbReference type="GO" id="GO:1990281">
    <property type="term" value="C:efflux pump complex"/>
    <property type="evidence" value="ECO:0007669"/>
    <property type="project" value="TreeGrafter"/>
</dbReference>
<evidence type="ECO:0000256" key="1">
    <source>
        <dbReference type="ARBA" id="ARBA00009477"/>
    </source>
</evidence>
<proteinExistence type="inferred from homology"/>
<comment type="similarity">
    <text evidence="1">Belongs to the membrane fusion protein (MFP) (TC 8.A.1) family.</text>
</comment>
<evidence type="ECO:0000313" key="3">
    <source>
        <dbReference type="EMBL" id="PZP53124.1"/>
    </source>
</evidence>
<dbReference type="NCBIfam" id="TIGR01730">
    <property type="entry name" value="RND_mfp"/>
    <property type="match status" value="1"/>
</dbReference>
<sequence length="347" mass="37208">MIGFAIFFWRGHQAENGDGKKQAVTQQPAAALTVKTATAKTDEWPLTLQASGSITAWQEGIIGSEISGQRIVEVLVNVGDEVKKGQVLARYNADTLKAEQAELLAMWKQAESDRKRAASLKDSGALSDQEIENYANQAAIAKARLDSKNLQLGYATVVAPDDGTISQRTATVGAIGAPGNELFRMIIKNRLEWRGELSAEQLAQVKIDQLVELTLPDQSSAKATIRQLAPSLDPQSRLGLVYADIEPGSHAQPGMYASGIIAMQVDKALNIPAVSIIIRDGRSYVFTVSTGTTSKVLQKLVTTGRHQDGDVEIKVGLTEGERIVTQGAGFLNDGDIVRITDDAGVAK</sequence>
<dbReference type="Gene3D" id="1.10.287.470">
    <property type="entry name" value="Helix hairpin bin"/>
    <property type="match status" value="1"/>
</dbReference>
<dbReference type="Gene3D" id="2.40.30.170">
    <property type="match status" value="1"/>
</dbReference>
<dbReference type="InterPro" id="IPR006143">
    <property type="entry name" value="RND_pump_MFP"/>
</dbReference>